<feature type="domain" description="SnoaL-like" evidence="1">
    <location>
        <begin position="2"/>
        <end position="124"/>
    </location>
</feature>
<accession>A0AAU8J3D0</accession>
<evidence type="ECO:0000259" key="1">
    <source>
        <dbReference type="Pfam" id="PF13577"/>
    </source>
</evidence>
<sequence>MTDQLDVIETHSRYCQALDGGDADSLVAVFTEDASWTCGPMGTYRNHDGIRALCKLTAEVSGGAVLHTTSNHVVDVDGDTARLRCYLTGISWDQAAGVGPHVGGAGRYDVSLIRQGDTWKIRKMDIYLFDDPQAMDDRYKA</sequence>
<dbReference type="CDD" id="cd00531">
    <property type="entry name" value="NTF2_like"/>
    <property type="match status" value="1"/>
</dbReference>
<dbReference type="RefSeq" id="WP_353946408.1">
    <property type="nucleotide sequence ID" value="NZ_CP159534.1"/>
</dbReference>
<protein>
    <submittedName>
        <fullName evidence="2">Nuclear transport factor 2 family protein</fullName>
    </submittedName>
</protein>
<dbReference type="InterPro" id="IPR037401">
    <property type="entry name" value="SnoaL-like"/>
</dbReference>
<dbReference type="Gene3D" id="3.10.450.50">
    <property type="match status" value="1"/>
</dbReference>
<dbReference type="InterPro" id="IPR032710">
    <property type="entry name" value="NTF2-like_dom_sf"/>
</dbReference>
<dbReference type="AlphaFoldDB" id="A0AAU8J3D0"/>
<dbReference type="KEGG" id="stac:ABII15_35625"/>
<reference evidence="2" key="1">
    <citation type="submission" date="2024-06" db="EMBL/GenBank/DDBJ databases">
        <title>Streptomyces sp. strain HUAS MG91 genome sequences.</title>
        <authorList>
            <person name="Mo P."/>
        </authorList>
    </citation>
    <scope>NUCLEOTIDE SEQUENCE</scope>
    <source>
        <strain evidence="2">HUAS MG91</strain>
    </source>
</reference>
<name>A0AAU8J3D0_9ACTN</name>
<gene>
    <name evidence="2" type="ORF">ABII15_35625</name>
</gene>
<dbReference type="EMBL" id="CP159534">
    <property type="protein sequence ID" value="XCJ74972.1"/>
    <property type="molecule type" value="Genomic_DNA"/>
</dbReference>
<evidence type="ECO:0000313" key="2">
    <source>
        <dbReference type="EMBL" id="XCJ74972.1"/>
    </source>
</evidence>
<organism evidence="2">
    <name type="scientific">Streptomyces tabacisoli</name>
    <dbReference type="NCBI Taxonomy" id="3156398"/>
    <lineage>
        <taxon>Bacteria</taxon>
        <taxon>Bacillati</taxon>
        <taxon>Actinomycetota</taxon>
        <taxon>Actinomycetes</taxon>
        <taxon>Kitasatosporales</taxon>
        <taxon>Streptomycetaceae</taxon>
        <taxon>Streptomyces</taxon>
    </lineage>
</organism>
<proteinExistence type="predicted"/>
<dbReference type="Pfam" id="PF13577">
    <property type="entry name" value="SnoaL_4"/>
    <property type="match status" value="1"/>
</dbReference>
<dbReference type="SUPFAM" id="SSF54427">
    <property type="entry name" value="NTF2-like"/>
    <property type="match status" value="1"/>
</dbReference>